<dbReference type="Pfam" id="PF02826">
    <property type="entry name" value="2-Hacid_dh_C"/>
    <property type="match status" value="1"/>
</dbReference>
<evidence type="ECO:0000313" key="7">
    <source>
        <dbReference type="EMBL" id="MFC0323500.1"/>
    </source>
</evidence>
<dbReference type="Gene3D" id="3.40.50.720">
    <property type="entry name" value="NAD(P)-binding Rossmann-like Domain"/>
    <property type="match status" value="2"/>
</dbReference>
<dbReference type="Proteomes" id="UP001589769">
    <property type="component" value="Unassembled WGS sequence"/>
</dbReference>
<evidence type="ECO:0000256" key="1">
    <source>
        <dbReference type="ARBA" id="ARBA00005854"/>
    </source>
</evidence>
<dbReference type="SUPFAM" id="SSF51735">
    <property type="entry name" value="NAD(P)-binding Rossmann-fold domains"/>
    <property type="match status" value="1"/>
</dbReference>
<dbReference type="RefSeq" id="WP_382375142.1">
    <property type="nucleotide sequence ID" value="NZ_JBHLWA010000036.1"/>
</dbReference>
<dbReference type="InterPro" id="IPR029753">
    <property type="entry name" value="D-isomer_DH_CS"/>
</dbReference>
<evidence type="ECO:0000259" key="5">
    <source>
        <dbReference type="Pfam" id="PF00389"/>
    </source>
</evidence>
<evidence type="ECO:0000256" key="2">
    <source>
        <dbReference type="ARBA" id="ARBA00023002"/>
    </source>
</evidence>
<comment type="similarity">
    <text evidence="1 4">Belongs to the D-isomer specific 2-hydroxyacid dehydrogenase family.</text>
</comment>
<keyword evidence="8" id="KW-1185">Reference proteome</keyword>
<dbReference type="EMBL" id="JBHLWA010000036">
    <property type="protein sequence ID" value="MFC0323500.1"/>
    <property type="molecule type" value="Genomic_DNA"/>
</dbReference>
<evidence type="ECO:0000259" key="6">
    <source>
        <dbReference type="Pfam" id="PF02826"/>
    </source>
</evidence>
<dbReference type="InterPro" id="IPR029752">
    <property type="entry name" value="D-isomer_DH_CS1"/>
</dbReference>
<dbReference type="PROSITE" id="PS00671">
    <property type="entry name" value="D_2_HYDROXYACID_DH_3"/>
    <property type="match status" value="1"/>
</dbReference>
<evidence type="ECO:0000313" key="8">
    <source>
        <dbReference type="Proteomes" id="UP001589769"/>
    </source>
</evidence>
<dbReference type="PANTHER" id="PTHR10996:SF283">
    <property type="entry name" value="GLYOXYLATE_HYDROXYPYRUVATE REDUCTASE B"/>
    <property type="match status" value="1"/>
</dbReference>
<proteinExistence type="inferred from homology"/>
<accession>A0ABV6HZC6</accession>
<dbReference type="PANTHER" id="PTHR10996">
    <property type="entry name" value="2-HYDROXYACID DEHYDROGENASE-RELATED"/>
    <property type="match status" value="1"/>
</dbReference>
<name>A0ABV6HZC6_9PAST</name>
<protein>
    <submittedName>
        <fullName evidence="7">NAD(P)-dependent oxidoreductase</fullName>
    </submittedName>
</protein>
<dbReference type="InterPro" id="IPR006139">
    <property type="entry name" value="D-isomer_2_OHA_DH_cat_dom"/>
</dbReference>
<evidence type="ECO:0000256" key="4">
    <source>
        <dbReference type="RuleBase" id="RU003719"/>
    </source>
</evidence>
<dbReference type="CDD" id="cd05301">
    <property type="entry name" value="GDH"/>
    <property type="match status" value="1"/>
</dbReference>
<dbReference type="SUPFAM" id="SSF52283">
    <property type="entry name" value="Formate/glycerate dehydrogenase catalytic domain-like"/>
    <property type="match status" value="1"/>
</dbReference>
<keyword evidence="3" id="KW-0520">NAD</keyword>
<dbReference type="Pfam" id="PF00389">
    <property type="entry name" value="2-Hacid_dh"/>
    <property type="match status" value="1"/>
</dbReference>
<evidence type="ECO:0000256" key="3">
    <source>
        <dbReference type="ARBA" id="ARBA00023027"/>
    </source>
</evidence>
<dbReference type="InterPro" id="IPR006140">
    <property type="entry name" value="D-isomer_DH_NAD-bd"/>
</dbReference>
<sequence>MAKRKIVLYTVIPDDLKQRLMEHFEVISFAGIDQNNYQNFITALSEAEGLIGSGVSIKGEVLSKAKQLKAISTISVGYDYFSVEELTARNIRLMHTPGVLTDTTADLIFALLLTTARRIVETSEFIHQGRWTESIDSSLFGVDVHHKKIGILGMGNIGEAVAKRAYCGFDMEVLYFSRQRKPAVEQKYQAIWCELDQLLKQADFVCITLPLTSDTENLITREKLALMKSSSILINGGRGKIIDEDALIEALQTKQILGAGLDVFVQEPLPTNSALLTLPNVVLAPHIGSATFETRYKMAALAVENLIAALQPEKPKHNLVNKEVD</sequence>
<keyword evidence="2 4" id="KW-0560">Oxidoreductase</keyword>
<feature type="domain" description="D-isomer specific 2-hydroxyacid dehydrogenase NAD-binding" evidence="6">
    <location>
        <begin position="109"/>
        <end position="288"/>
    </location>
</feature>
<dbReference type="InterPro" id="IPR050223">
    <property type="entry name" value="D-isomer_2-hydroxyacid_DH"/>
</dbReference>
<gene>
    <name evidence="7" type="ORF">ACFFHT_07995</name>
</gene>
<comment type="caution">
    <text evidence="7">The sequence shown here is derived from an EMBL/GenBank/DDBJ whole genome shotgun (WGS) entry which is preliminary data.</text>
</comment>
<reference evidence="7 8" key="1">
    <citation type="submission" date="2024-09" db="EMBL/GenBank/DDBJ databases">
        <authorList>
            <person name="Sun Q."/>
            <person name="Mori K."/>
        </authorList>
    </citation>
    <scope>NUCLEOTIDE SEQUENCE [LARGE SCALE GENOMIC DNA]</scope>
    <source>
        <strain evidence="7 8">CCM 7538</strain>
    </source>
</reference>
<feature type="domain" description="D-isomer specific 2-hydroxyacid dehydrogenase catalytic" evidence="5">
    <location>
        <begin position="9"/>
        <end position="318"/>
    </location>
</feature>
<dbReference type="PROSITE" id="PS00065">
    <property type="entry name" value="D_2_HYDROXYACID_DH_1"/>
    <property type="match status" value="1"/>
</dbReference>
<organism evidence="7 8">
    <name type="scientific">Gallibacterium melopsittaci</name>
    <dbReference type="NCBI Taxonomy" id="516063"/>
    <lineage>
        <taxon>Bacteria</taxon>
        <taxon>Pseudomonadati</taxon>
        <taxon>Pseudomonadota</taxon>
        <taxon>Gammaproteobacteria</taxon>
        <taxon>Pasteurellales</taxon>
        <taxon>Pasteurellaceae</taxon>
        <taxon>Gallibacterium</taxon>
    </lineage>
</organism>
<dbReference type="InterPro" id="IPR036291">
    <property type="entry name" value="NAD(P)-bd_dom_sf"/>
</dbReference>